<accession>A0ABP7XSW3</accession>
<dbReference type="EMBL" id="BAAAZH010000026">
    <property type="protein sequence ID" value="GAA4125254.1"/>
    <property type="molecule type" value="Genomic_DNA"/>
</dbReference>
<evidence type="ECO:0000313" key="11">
    <source>
        <dbReference type="Proteomes" id="UP001501495"/>
    </source>
</evidence>
<evidence type="ECO:0000313" key="10">
    <source>
        <dbReference type="EMBL" id="GAA4125254.1"/>
    </source>
</evidence>
<dbReference type="PANTHER" id="PTHR33406">
    <property type="entry name" value="MEMBRANE PROTEIN MJ1562-RELATED"/>
    <property type="match status" value="1"/>
</dbReference>
<dbReference type="InterPro" id="IPR004869">
    <property type="entry name" value="MMPL_dom"/>
</dbReference>
<name>A0ABP7XSW3_9ACTN</name>
<feature type="compositionally biased region" description="Low complexity" evidence="7">
    <location>
        <begin position="731"/>
        <end position="747"/>
    </location>
</feature>
<organism evidence="10 11">
    <name type="scientific">Nocardioides fonticola</name>
    <dbReference type="NCBI Taxonomy" id="450363"/>
    <lineage>
        <taxon>Bacteria</taxon>
        <taxon>Bacillati</taxon>
        <taxon>Actinomycetota</taxon>
        <taxon>Actinomycetes</taxon>
        <taxon>Propionibacteriales</taxon>
        <taxon>Nocardioidaceae</taxon>
        <taxon>Nocardioides</taxon>
    </lineage>
</organism>
<evidence type="ECO:0000256" key="4">
    <source>
        <dbReference type="ARBA" id="ARBA00022692"/>
    </source>
</evidence>
<keyword evidence="3" id="KW-1003">Cell membrane</keyword>
<feature type="region of interest" description="Disordered" evidence="7">
    <location>
        <begin position="707"/>
        <end position="747"/>
    </location>
</feature>
<feature type="transmembrane region" description="Helical" evidence="8">
    <location>
        <begin position="658"/>
        <end position="683"/>
    </location>
</feature>
<keyword evidence="11" id="KW-1185">Reference proteome</keyword>
<dbReference type="PANTHER" id="PTHR33406:SF11">
    <property type="entry name" value="MEMBRANE PROTEIN SCO6666-RELATED"/>
    <property type="match status" value="1"/>
</dbReference>
<dbReference type="Gene3D" id="1.20.1640.10">
    <property type="entry name" value="Multidrug efflux transporter AcrB transmembrane domain"/>
    <property type="match status" value="2"/>
</dbReference>
<feature type="transmembrane region" description="Helical" evidence="8">
    <location>
        <begin position="305"/>
        <end position="327"/>
    </location>
</feature>
<feature type="transmembrane region" description="Helical" evidence="8">
    <location>
        <begin position="225"/>
        <end position="249"/>
    </location>
</feature>
<feature type="transmembrane region" description="Helical" evidence="8">
    <location>
        <begin position="543"/>
        <end position="562"/>
    </location>
</feature>
<feature type="transmembrane region" description="Helical" evidence="8">
    <location>
        <begin position="633"/>
        <end position="652"/>
    </location>
</feature>
<evidence type="ECO:0000256" key="6">
    <source>
        <dbReference type="ARBA" id="ARBA00023136"/>
    </source>
</evidence>
<feature type="transmembrane region" description="Helical" evidence="8">
    <location>
        <begin position="177"/>
        <end position="194"/>
    </location>
</feature>
<keyword evidence="5 8" id="KW-1133">Transmembrane helix</keyword>
<dbReference type="RefSeq" id="WP_344734626.1">
    <property type="nucleotide sequence ID" value="NZ_BAAAZH010000026.1"/>
</dbReference>
<keyword evidence="6 8" id="KW-0472">Membrane</keyword>
<comment type="subcellular location">
    <subcellularLocation>
        <location evidence="1">Cell membrane</location>
        <topology evidence="1">Multi-pass membrane protein</topology>
    </subcellularLocation>
</comment>
<evidence type="ECO:0000256" key="5">
    <source>
        <dbReference type="ARBA" id="ARBA00022989"/>
    </source>
</evidence>
<comment type="similarity">
    <text evidence="2">Belongs to the resistance-nodulation-cell division (RND) (TC 2.A.6) family. MmpL subfamily.</text>
</comment>
<keyword evidence="4 8" id="KW-0812">Transmembrane</keyword>
<dbReference type="Proteomes" id="UP001501495">
    <property type="component" value="Unassembled WGS sequence"/>
</dbReference>
<evidence type="ECO:0000256" key="1">
    <source>
        <dbReference type="ARBA" id="ARBA00004651"/>
    </source>
</evidence>
<sequence length="747" mass="77281">MAEGWGAFVARRARIVLAAGLLATLLAGGVALGVFGALAQGGFGDAGSESARAAAAERALFGNRAADVVVIVSDDELHADDPAFRGAVQRMLDALPDDAVTAVVPYWADPALVSADGHHAQVVISLAGTDDAAQQAAYGRLADDLTAPGLATAVTGPFAVFADVTERARADLERAELVTVPLLIVLALVVFRSAVAALMPLLVAGVSMAGALAVLRLLAEVTQVSVFAANLISLLGIGLAVDYALFVVSRFREERARTDDVAVAITLTLATAGRTVLFSGLTVAAALASLVVFPQSFLRSMGYGGVAAVLVAVAAALTVLPAALVLLGPRIDAGRLPGRLGRPVDPESEGRRWEALAVRVMRRPVLVVAGTTLTLLVIAAPFLGVRWGALDYRVLPADEPSHAAAALLTREFGPETSAASVVVRGEEASTDLPAYVARLRAVPGVARVDTLAARSMPDGSSALLRVTWAGNAQTGASQDLLRRLRAVDPPSGTALVGGATATTVDLIASVGAHLPVMGLIVLVEMLVLLFWAFGSVVLPLKAVAMNLVSITASFGVVTWVFSDGHGAGLLGFTPVDFLDATNPILMLAILFGLSMDYEVFLLSRVREEWDRTGDNRAAVAAGVRRTGRIITSAALLLAVVIGAFSTGGIVFMKMLGVGMLVALVIDATVVRALLVPATMALLGRWNWWAPAPMVRWWARHGMREVRPAAAPGAGPPAAPPPAAPARPRDPAPAGSSSAPPRTSPRSR</sequence>
<gene>
    <name evidence="10" type="ORF">GCM10022215_33620</name>
</gene>
<dbReference type="PROSITE" id="PS50156">
    <property type="entry name" value="SSD"/>
    <property type="match status" value="1"/>
</dbReference>
<protein>
    <submittedName>
        <fullName evidence="10">MMPL family transporter</fullName>
    </submittedName>
</protein>
<reference evidence="11" key="1">
    <citation type="journal article" date="2019" name="Int. J. Syst. Evol. Microbiol.">
        <title>The Global Catalogue of Microorganisms (GCM) 10K type strain sequencing project: providing services to taxonomists for standard genome sequencing and annotation.</title>
        <authorList>
            <consortium name="The Broad Institute Genomics Platform"/>
            <consortium name="The Broad Institute Genome Sequencing Center for Infectious Disease"/>
            <person name="Wu L."/>
            <person name="Ma J."/>
        </authorList>
    </citation>
    <scope>NUCLEOTIDE SEQUENCE [LARGE SCALE GENOMIC DNA]</scope>
    <source>
        <strain evidence="11">JCM 16703</strain>
    </source>
</reference>
<dbReference type="InterPro" id="IPR000731">
    <property type="entry name" value="SSD"/>
</dbReference>
<dbReference type="Pfam" id="PF03176">
    <property type="entry name" value="MMPL"/>
    <property type="match status" value="2"/>
</dbReference>
<feature type="transmembrane region" description="Helical" evidence="8">
    <location>
        <begin position="512"/>
        <end position="531"/>
    </location>
</feature>
<dbReference type="InterPro" id="IPR050545">
    <property type="entry name" value="Mycobact_MmpL"/>
</dbReference>
<evidence type="ECO:0000256" key="8">
    <source>
        <dbReference type="SAM" id="Phobius"/>
    </source>
</evidence>
<feature type="transmembrane region" description="Helical" evidence="8">
    <location>
        <begin position="365"/>
        <end position="385"/>
    </location>
</feature>
<feature type="transmembrane region" description="Helical" evidence="8">
    <location>
        <begin position="261"/>
        <end position="293"/>
    </location>
</feature>
<feature type="compositionally biased region" description="Pro residues" evidence="7">
    <location>
        <begin position="713"/>
        <end position="724"/>
    </location>
</feature>
<proteinExistence type="inferred from homology"/>
<feature type="transmembrane region" description="Helical" evidence="8">
    <location>
        <begin position="582"/>
        <end position="602"/>
    </location>
</feature>
<evidence type="ECO:0000256" key="3">
    <source>
        <dbReference type="ARBA" id="ARBA00022475"/>
    </source>
</evidence>
<dbReference type="SUPFAM" id="SSF82866">
    <property type="entry name" value="Multidrug efflux transporter AcrB transmembrane domain"/>
    <property type="match status" value="2"/>
</dbReference>
<evidence type="ECO:0000256" key="2">
    <source>
        <dbReference type="ARBA" id="ARBA00010157"/>
    </source>
</evidence>
<feature type="domain" description="SSD" evidence="9">
    <location>
        <begin position="194"/>
        <end position="326"/>
    </location>
</feature>
<comment type="caution">
    <text evidence="10">The sequence shown here is derived from an EMBL/GenBank/DDBJ whole genome shotgun (WGS) entry which is preliminary data.</text>
</comment>
<evidence type="ECO:0000256" key="7">
    <source>
        <dbReference type="SAM" id="MobiDB-lite"/>
    </source>
</evidence>
<evidence type="ECO:0000259" key="9">
    <source>
        <dbReference type="PROSITE" id="PS50156"/>
    </source>
</evidence>